<dbReference type="EMBL" id="FOXO01000027">
    <property type="protein sequence ID" value="SFQ26051.1"/>
    <property type="molecule type" value="Genomic_DNA"/>
</dbReference>
<keyword evidence="6" id="KW-1185">Reference proteome</keyword>
<dbReference type="Gene3D" id="1.10.10.60">
    <property type="entry name" value="Homeodomain-like"/>
    <property type="match status" value="2"/>
</dbReference>
<sequence>MINKAITYIFDHIDDDITVDDVARHCAYSRYHLTRMFKEDTDEALYQFIKRIRLERSAWRLKVEKEKSITQIGEDYGYSSSNFAIAFKKHLGVSPASFRKNSEQMVEESSFSHGLTLDDLDKAEKQITVEYLADFTVIYERKRGNYHDLPNAWCEFIDKYRHLADESTTYIECTIDDPSITDENNCMYELCQTVSADNPLVKENPDILTHSVDGGKYAVYHFKGFPKFLYMVYQEIFCRWLSRTGNELDERPIFDVYRDIMEDGYMEIDICFPLKSGT</sequence>
<protein>
    <submittedName>
        <fullName evidence="5">AraC family transcriptional regulator</fullName>
    </submittedName>
</protein>
<evidence type="ECO:0000256" key="2">
    <source>
        <dbReference type="ARBA" id="ARBA00023125"/>
    </source>
</evidence>
<feature type="domain" description="HTH araC/xylS-type" evidence="4">
    <location>
        <begin position="3"/>
        <end position="101"/>
    </location>
</feature>
<proteinExistence type="predicted"/>
<dbReference type="Pfam" id="PF12833">
    <property type="entry name" value="HTH_18"/>
    <property type="match status" value="1"/>
</dbReference>
<organism evidence="5 6">
    <name type="scientific">Butyrivibrio proteoclasticus</name>
    <dbReference type="NCBI Taxonomy" id="43305"/>
    <lineage>
        <taxon>Bacteria</taxon>
        <taxon>Bacillati</taxon>
        <taxon>Bacillota</taxon>
        <taxon>Clostridia</taxon>
        <taxon>Lachnospirales</taxon>
        <taxon>Lachnospiraceae</taxon>
        <taxon>Butyrivibrio</taxon>
    </lineage>
</organism>
<dbReference type="PROSITE" id="PS00041">
    <property type="entry name" value="HTH_ARAC_FAMILY_1"/>
    <property type="match status" value="1"/>
</dbReference>
<keyword evidence="2" id="KW-0238">DNA-binding</keyword>
<accession>A0A1I5X2E1</accession>
<evidence type="ECO:0000313" key="5">
    <source>
        <dbReference type="EMBL" id="SFQ26051.1"/>
    </source>
</evidence>
<reference evidence="6" key="1">
    <citation type="submission" date="2016-10" db="EMBL/GenBank/DDBJ databases">
        <authorList>
            <person name="Varghese N."/>
            <person name="Submissions S."/>
        </authorList>
    </citation>
    <scope>NUCLEOTIDE SEQUENCE [LARGE SCALE GENOMIC DNA]</scope>
    <source>
        <strain evidence="6">P18</strain>
    </source>
</reference>
<dbReference type="AlphaFoldDB" id="A0A1I5X2E1"/>
<dbReference type="InterPro" id="IPR018060">
    <property type="entry name" value="HTH_AraC"/>
</dbReference>
<keyword evidence="3" id="KW-0804">Transcription</keyword>
<dbReference type="InterPro" id="IPR010499">
    <property type="entry name" value="AraC_E-bd"/>
</dbReference>
<name>A0A1I5X2E1_9FIRM</name>
<gene>
    <name evidence="5" type="ORF">SAMN04487928_12747</name>
</gene>
<evidence type="ECO:0000259" key="4">
    <source>
        <dbReference type="PROSITE" id="PS01124"/>
    </source>
</evidence>
<dbReference type="InterPro" id="IPR050908">
    <property type="entry name" value="SmbC-like"/>
</dbReference>
<dbReference type="SMART" id="SM00342">
    <property type="entry name" value="HTH_ARAC"/>
    <property type="match status" value="1"/>
</dbReference>
<dbReference type="InterPro" id="IPR029442">
    <property type="entry name" value="GyrI-like"/>
</dbReference>
<dbReference type="Pfam" id="PF06445">
    <property type="entry name" value="GyrI-like"/>
    <property type="match status" value="1"/>
</dbReference>
<dbReference type="InterPro" id="IPR009057">
    <property type="entry name" value="Homeodomain-like_sf"/>
</dbReference>
<evidence type="ECO:0000256" key="1">
    <source>
        <dbReference type="ARBA" id="ARBA00023015"/>
    </source>
</evidence>
<dbReference type="GO" id="GO:0043565">
    <property type="term" value="F:sequence-specific DNA binding"/>
    <property type="evidence" value="ECO:0007669"/>
    <property type="project" value="InterPro"/>
</dbReference>
<dbReference type="SUPFAM" id="SSF55136">
    <property type="entry name" value="Probable bacterial effector-binding domain"/>
    <property type="match status" value="1"/>
</dbReference>
<keyword evidence="1" id="KW-0805">Transcription regulation</keyword>
<dbReference type="GO" id="GO:0003700">
    <property type="term" value="F:DNA-binding transcription factor activity"/>
    <property type="evidence" value="ECO:0007669"/>
    <property type="project" value="InterPro"/>
</dbReference>
<evidence type="ECO:0000313" key="6">
    <source>
        <dbReference type="Proteomes" id="UP000182624"/>
    </source>
</evidence>
<evidence type="ECO:0000256" key="3">
    <source>
        <dbReference type="ARBA" id="ARBA00023163"/>
    </source>
</evidence>
<dbReference type="PANTHER" id="PTHR40055">
    <property type="entry name" value="TRANSCRIPTIONAL REGULATOR YGIV-RELATED"/>
    <property type="match status" value="1"/>
</dbReference>
<dbReference type="Proteomes" id="UP000182624">
    <property type="component" value="Unassembled WGS sequence"/>
</dbReference>
<dbReference type="SUPFAM" id="SSF46689">
    <property type="entry name" value="Homeodomain-like"/>
    <property type="match status" value="2"/>
</dbReference>
<dbReference type="PANTHER" id="PTHR40055:SF1">
    <property type="entry name" value="TRANSCRIPTIONAL REGULATOR YGIV-RELATED"/>
    <property type="match status" value="1"/>
</dbReference>
<dbReference type="Gene3D" id="3.20.80.10">
    <property type="entry name" value="Regulatory factor, effector binding domain"/>
    <property type="match status" value="1"/>
</dbReference>
<dbReference type="PROSITE" id="PS01124">
    <property type="entry name" value="HTH_ARAC_FAMILY_2"/>
    <property type="match status" value="1"/>
</dbReference>
<dbReference type="InterPro" id="IPR018062">
    <property type="entry name" value="HTH_AraC-typ_CS"/>
</dbReference>
<dbReference type="SMART" id="SM00871">
    <property type="entry name" value="AraC_E_bind"/>
    <property type="match status" value="1"/>
</dbReference>
<dbReference type="InterPro" id="IPR011256">
    <property type="entry name" value="Reg_factor_effector_dom_sf"/>
</dbReference>